<comment type="subcellular location">
    <subcellularLocation>
        <location evidence="1">Cell membrane</location>
        <topology evidence="1">Single-pass membrane protein</topology>
    </subcellularLocation>
</comment>
<dbReference type="Pfam" id="PF09851">
    <property type="entry name" value="SHOCT"/>
    <property type="match status" value="1"/>
</dbReference>
<proteinExistence type="predicted"/>
<evidence type="ECO:0000256" key="6">
    <source>
        <dbReference type="SAM" id="Phobius"/>
    </source>
</evidence>
<organism evidence="9 10">
    <name type="scientific">Pelomonas margarita</name>
    <dbReference type="NCBI Taxonomy" id="3299031"/>
    <lineage>
        <taxon>Bacteria</taxon>
        <taxon>Pseudomonadati</taxon>
        <taxon>Pseudomonadota</taxon>
        <taxon>Betaproteobacteria</taxon>
        <taxon>Burkholderiales</taxon>
        <taxon>Sphaerotilaceae</taxon>
        <taxon>Roseateles</taxon>
    </lineage>
</organism>
<dbReference type="Proteomes" id="UP001606301">
    <property type="component" value="Unassembled WGS sequence"/>
</dbReference>
<protein>
    <submittedName>
        <fullName evidence="9">PspC domain-containing protein</fullName>
    </submittedName>
</protein>
<dbReference type="Pfam" id="PF04024">
    <property type="entry name" value="PspC"/>
    <property type="match status" value="1"/>
</dbReference>
<keyword evidence="4 6" id="KW-1133">Transmembrane helix</keyword>
<feature type="transmembrane region" description="Helical" evidence="6">
    <location>
        <begin position="81"/>
        <end position="108"/>
    </location>
</feature>
<dbReference type="PANTHER" id="PTHR33885:SF3">
    <property type="entry name" value="PHAGE SHOCK PROTEIN C"/>
    <property type="match status" value="1"/>
</dbReference>
<dbReference type="InterPro" id="IPR018649">
    <property type="entry name" value="SHOCT"/>
</dbReference>
<dbReference type="InterPro" id="IPR052027">
    <property type="entry name" value="PspC"/>
</dbReference>
<reference evidence="9 10" key="1">
    <citation type="submission" date="2024-08" db="EMBL/GenBank/DDBJ databases">
        <authorList>
            <person name="Lu H."/>
        </authorList>
    </citation>
    <scope>NUCLEOTIDE SEQUENCE [LARGE SCALE GENOMIC DNA]</scope>
    <source>
        <strain evidence="9 10">LKC17W</strain>
    </source>
</reference>
<evidence type="ECO:0000259" key="7">
    <source>
        <dbReference type="Pfam" id="PF04024"/>
    </source>
</evidence>
<feature type="domain" description="SHOCT" evidence="8">
    <location>
        <begin position="5"/>
        <end position="32"/>
    </location>
</feature>
<evidence type="ECO:0000313" key="9">
    <source>
        <dbReference type="EMBL" id="MFG6442361.1"/>
    </source>
</evidence>
<evidence type="ECO:0000256" key="2">
    <source>
        <dbReference type="ARBA" id="ARBA00022475"/>
    </source>
</evidence>
<dbReference type="EMBL" id="JBIGHW010000009">
    <property type="protein sequence ID" value="MFG6442361.1"/>
    <property type="molecule type" value="Genomic_DNA"/>
</dbReference>
<comment type="caution">
    <text evidence="9">The sequence shown here is derived from an EMBL/GenBank/DDBJ whole genome shotgun (WGS) entry which is preliminary data.</text>
</comment>
<name>A0ABW7FLZ1_9BURK</name>
<evidence type="ECO:0000256" key="3">
    <source>
        <dbReference type="ARBA" id="ARBA00022692"/>
    </source>
</evidence>
<accession>A0ABW7FLZ1</accession>
<keyword evidence="3 6" id="KW-0812">Transmembrane</keyword>
<keyword evidence="2" id="KW-1003">Cell membrane</keyword>
<evidence type="ECO:0000256" key="5">
    <source>
        <dbReference type="ARBA" id="ARBA00023136"/>
    </source>
</evidence>
<evidence type="ECO:0000313" key="10">
    <source>
        <dbReference type="Proteomes" id="UP001606301"/>
    </source>
</evidence>
<sequence>MNDADELNKLADLHARGVLSDAEFAQAKARVLSGQAQPAPGPGTAPTPAVQAMNALRRSRMDRWLGGICGGIARATGVESWIWRLIFVALFLAAGSGILLYILLWIFVPED</sequence>
<evidence type="ECO:0000256" key="4">
    <source>
        <dbReference type="ARBA" id="ARBA00022989"/>
    </source>
</evidence>
<gene>
    <name evidence="9" type="ORF">ACG0Z3_16880</name>
</gene>
<dbReference type="InterPro" id="IPR007168">
    <property type="entry name" value="Phageshock_PspC_N"/>
</dbReference>
<dbReference type="PANTHER" id="PTHR33885">
    <property type="entry name" value="PHAGE SHOCK PROTEIN C"/>
    <property type="match status" value="1"/>
</dbReference>
<evidence type="ECO:0000256" key="1">
    <source>
        <dbReference type="ARBA" id="ARBA00004162"/>
    </source>
</evidence>
<dbReference type="RefSeq" id="WP_394399524.1">
    <property type="nucleotide sequence ID" value="NZ_JBIGHW010000009.1"/>
</dbReference>
<keyword evidence="5 6" id="KW-0472">Membrane</keyword>
<feature type="domain" description="Phage shock protein PspC N-terminal" evidence="7">
    <location>
        <begin position="55"/>
        <end position="110"/>
    </location>
</feature>
<evidence type="ECO:0000259" key="8">
    <source>
        <dbReference type="Pfam" id="PF09851"/>
    </source>
</evidence>
<keyword evidence="10" id="KW-1185">Reference proteome</keyword>